<protein>
    <recommendedName>
        <fullName evidence="3">Ig-like domain-containing protein</fullName>
    </recommendedName>
</protein>
<feature type="transmembrane region" description="Helical" evidence="2">
    <location>
        <begin position="542"/>
        <end position="564"/>
    </location>
</feature>
<feature type="domain" description="Ig-like" evidence="3">
    <location>
        <begin position="11"/>
        <end position="103"/>
    </location>
</feature>
<dbReference type="PROSITE" id="PS50835">
    <property type="entry name" value="IG_LIKE"/>
    <property type="match status" value="5"/>
</dbReference>
<evidence type="ECO:0000259" key="3">
    <source>
        <dbReference type="PROSITE" id="PS50835"/>
    </source>
</evidence>
<dbReference type="CDD" id="cd00098">
    <property type="entry name" value="IgC1"/>
    <property type="match status" value="5"/>
</dbReference>
<dbReference type="SUPFAM" id="SSF48726">
    <property type="entry name" value="Immunoglobulin"/>
    <property type="match status" value="5"/>
</dbReference>
<keyword evidence="5" id="KW-1185">Reference proteome</keyword>
<gene>
    <name evidence="4" type="ORF">SKAU_G00118620</name>
</gene>
<dbReference type="PROSITE" id="PS00290">
    <property type="entry name" value="IG_MHC"/>
    <property type="match status" value="1"/>
</dbReference>
<dbReference type="InterPro" id="IPR036179">
    <property type="entry name" value="Ig-like_dom_sf"/>
</dbReference>
<comment type="caution">
    <text evidence="4">The sequence shown here is derived from an EMBL/GenBank/DDBJ whole genome shotgun (WGS) entry which is preliminary data.</text>
</comment>
<dbReference type="PANTHER" id="PTHR23411">
    <property type="entry name" value="TAPASIN"/>
    <property type="match status" value="1"/>
</dbReference>
<dbReference type="Proteomes" id="UP001152622">
    <property type="component" value="Chromosome 4"/>
</dbReference>
<organism evidence="4 5">
    <name type="scientific">Synaphobranchus kaupii</name>
    <name type="common">Kaup's arrowtooth eel</name>
    <dbReference type="NCBI Taxonomy" id="118154"/>
    <lineage>
        <taxon>Eukaryota</taxon>
        <taxon>Metazoa</taxon>
        <taxon>Chordata</taxon>
        <taxon>Craniata</taxon>
        <taxon>Vertebrata</taxon>
        <taxon>Euteleostomi</taxon>
        <taxon>Actinopterygii</taxon>
        <taxon>Neopterygii</taxon>
        <taxon>Teleostei</taxon>
        <taxon>Anguilliformes</taxon>
        <taxon>Synaphobranchidae</taxon>
        <taxon>Synaphobranchus</taxon>
    </lineage>
</organism>
<dbReference type="InterPro" id="IPR003597">
    <property type="entry name" value="Ig_C1-set"/>
</dbReference>
<dbReference type="Pfam" id="PF07654">
    <property type="entry name" value="C1-set"/>
    <property type="match status" value="5"/>
</dbReference>
<dbReference type="AlphaFoldDB" id="A0A9Q1FNL1"/>
<dbReference type="InterPro" id="IPR013783">
    <property type="entry name" value="Ig-like_fold"/>
</dbReference>
<sequence>MNITVQKTTFPNMTLYHQLKSDTTEAKRVLLICFLTGFYPKEISVEWKEDKKPLGGSPVVSNMEGEDKKFSQTSQVDVDVEKWLSGSEYTCKVTQNTDPKELSTSVCSIQKTTFPNMTLYHQLRSEPTEAKRVSLICFLTGFYPKEISVEWKEDKKPFGGSPVVSNMEGEDKKFSQTSQVDVDIKKWISGSEYTCKVTQKNDSKELSVSICSITPPSSQTAELFLIGPPLQDTRKQKGLPFVCLLVGFDTSYFTISWKVNGTTRQTEPPNRNDNGTETVRSTFNVNSSDWRAGSQITCEARHLCSDKPLERHLLKAKDRRPPTVKIMAPFDSELVKSGNATLLCVVSDLFPSQAEVHWELNGERLPPSRYTSGPPLRISGSSSYAMHSWLQVPESDQAEGEYSCVVRHESSDMPVNSHISNVFAISPPQAALLQFSKGLICLVHGFSPAAINVTWLLNGRTELLESNTSDVSRGADGRFSLWSHLQVSWEPGALYTCRVAHVTKTLNLSKSQPEISTENEYFNENTHDPSSVDSPEEIWNTVYAFVILFLVTLLYSVISTLVLIK</sequence>
<feature type="domain" description="Ig-like" evidence="3">
    <location>
        <begin position="115"/>
        <end position="207"/>
    </location>
</feature>
<keyword evidence="2" id="KW-0472">Membrane</keyword>
<dbReference type="InterPro" id="IPR050380">
    <property type="entry name" value="Immune_Resp_Modulators"/>
</dbReference>
<keyword evidence="2" id="KW-0812">Transmembrane</keyword>
<dbReference type="OrthoDB" id="9945861at2759"/>
<evidence type="ECO:0000256" key="2">
    <source>
        <dbReference type="SAM" id="Phobius"/>
    </source>
</evidence>
<proteinExistence type="predicted"/>
<evidence type="ECO:0000313" key="5">
    <source>
        <dbReference type="Proteomes" id="UP001152622"/>
    </source>
</evidence>
<reference evidence="4" key="1">
    <citation type="journal article" date="2023" name="Science">
        <title>Genome structures resolve the early diversification of teleost fishes.</title>
        <authorList>
            <person name="Parey E."/>
            <person name="Louis A."/>
            <person name="Montfort J."/>
            <person name="Bouchez O."/>
            <person name="Roques C."/>
            <person name="Iampietro C."/>
            <person name="Lluch J."/>
            <person name="Castinel A."/>
            <person name="Donnadieu C."/>
            <person name="Desvignes T."/>
            <person name="Floi Bucao C."/>
            <person name="Jouanno E."/>
            <person name="Wen M."/>
            <person name="Mejri S."/>
            <person name="Dirks R."/>
            <person name="Jansen H."/>
            <person name="Henkel C."/>
            <person name="Chen W.J."/>
            <person name="Zahm M."/>
            <person name="Cabau C."/>
            <person name="Klopp C."/>
            <person name="Thompson A.W."/>
            <person name="Robinson-Rechavi M."/>
            <person name="Braasch I."/>
            <person name="Lecointre G."/>
            <person name="Bobe J."/>
            <person name="Postlethwait J.H."/>
            <person name="Berthelot C."/>
            <person name="Roest Crollius H."/>
            <person name="Guiguen Y."/>
        </authorList>
    </citation>
    <scope>NUCLEOTIDE SEQUENCE</scope>
    <source>
        <strain evidence="4">WJC10195</strain>
    </source>
</reference>
<evidence type="ECO:0000256" key="1">
    <source>
        <dbReference type="ARBA" id="ARBA00023319"/>
    </source>
</evidence>
<feature type="domain" description="Ig-like" evidence="3">
    <location>
        <begin position="439"/>
        <end position="516"/>
    </location>
</feature>
<keyword evidence="2" id="KW-1133">Transmembrane helix</keyword>
<dbReference type="InterPro" id="IPR003006">
    <property type="entry name" value="Ig/MHC_CS"/>
</dbReference>
<evidence type="ECO:0000313" key="4">
    <source>
        <dbReference type="EMBL" id="KAJ8363031.1"/>
    </source>
</evidence>
<accession>A0A9Q1FNL1</accession>
<name>A0A9Q1FNL1_SYNKA</name>
<dbReference type="EMBL" id="JAINUF010000004">
    <property type="protein sequence ID" value="KAJ8363031.1"/>
    <property type="molecule type" value="Genomic_DNA"/>
</dbReference>
<dbReference type="InterPro" id="IPR007110">
    <property type="entry name" value="Ig-like_dom"/>
</dbReference>
<dbReference type="SMART" id="SM00407">
    <property type="entry name" value="IGc1"/>
    <property type="match status" value="5"/>
</dbReference>
<feature type="domain" description="Ig-like" evidence="3">
    <location>
        <begin position="216"/>
        <end position="310"/>
    </location>
</feature>
<keyword evidence="1" id="KW-0393">Immunoglobulin domain</keyword>
<dbReference type="Gene3D" id="2.60.40.10">
    <property type="entry name" value="Immunoglobulins"/>
    <property type="match status" value="5"/>
</dbReference>
<feature type="domain" description="Ig-like" evidence="3">
    <location>
        <begin position="322"/>
        <end position="420"/>
    </location>
</feature>